<proteinExistence type="predicted"/>
<dbReference type="CDD" id="cd07561">
    <property type="entry name" value="Peptidase_S41_CPP_like"/>
    <property type="match status" value="1"/>
</dbReference>
<dbReference type="Proteomes" id="UP001139409">
    <property type="component" value="Unassembled WGS sequence"/>
</dbReference>
<dbReference type="GO" id="GO:0030288">
    <property type="term" value="C:outer membrane-bounded periplasmic space"/>
    <property type="evidence" value="ECO:0007669"/>
    <property type="project" value="TreeGrafter"/>
</dbReference>
<feature type="chain" id="PRO_5040791830" evidence="1">
    <location>
        <begin position="25"/>
        <end position="478"/>
    </location>
</feature>
<organism evidence="3 4">
    <name type="scientific">Fulvivirga sedimenti</name>
    <dbReference type="NCBI Taxonomy" id="2879465"/>
    <lineage>
        <taxon>Bacteria</taxon>
        <taxon>Pseudomonadati</taxon>
        <taxon>Bacteroidota</taxon>
        <taxon>Cytophagia</taxon>
        <taxon>Cytophagales</taxon>
        <taxon>Fulvivirgaceae</taxon>
        <taxon>Fulvivirga</taxon>
    </lineage>
</organism>
<accession>A0A9X1HXP2</accession>
<name>A0A9X1HXP2_9BACT</name>
<evidence type="ECO:0000259" key="2">
    <source>
        <dbReference type="PROSITE" id="PS50106"/>
    </source>
</evidence>
<dbReference type="PANTHER" id="PTHR32060">
    <property type="entry name" value="TAIL-SPECIFIC PROTEASE"/>
    <property type="match status" value="1"/>
</dbReference>
<keyword evidence="4" id="KW-1185">Reference proteome</keyword>
<dbReference type="InterPro" id="IPR005151">
    <property type="entry name" value="Tail-specific_protease"/>
</dbReference>
<evidence type="ECO:0000313" key="4">
    <source>
        <dbReference type="Proteomes" id="UP001139409"/>
    </source>
</evidence>
<dbReference type="Pfam" id="PF03572">
    <property type="entry name" value="Peptidase_S41"/>
    <property type="match status" value="1"/>
</dbReference>
<feature type="signal peptide" evidence="1">
    <location>
        <begin position="1"/>
        <end position="24"/>
    </location>
</feature>
<dbReference type="SUPFAM" id="SSF52096">
    <property type="entry name" value="ClpP/crotonase"/>
    <property type="match status" value="1"/>
</dbReference>
<dbReference type="Gene3D" id="3.30.750.170">
    <property type="match status" value="1"/>
</dbReference>
<dbReference type="Gene3D" id="2.30.42.10">
    <property type="match status" value="1"/>
</dbReference>
<dbReference type="SUPFAM" id="SSF50156">
    <property type="entry name" value="PDZ domain-like"/>
    <property type="match status" value="1"/>
</dbReference>
<keyword evidence="1" id="KW-0732">Signal</keyword>
<evidence type="ECO:0000313" key="3">
    <source>
        <dbReference type="EMBL" id="MCA6079225.1"/>
    </source>
</evidence>
<dbReference type="SMART" id="SM00228">
    <property type="entry name" value="PDZ"/>
    <property type="match status" value="1"/>
</dbReference>
<dbReference type="PROSITE" id="PS51257">
    <property type="entry name" value="PROKAR_LIPOPROTEIN"/>
    <property type="match status" value="1"/>
</dbReference>
<dbReference type="InterPro" id="IPR041489">
    <property type="entry name" value="PDZ_6"/>
</dbReference>
<dbReference type="PROSITE" id="PS50106">
    <property type="entry name" value="PDZ"/>
    <property type="match status" value="1"/>
</dbReference>
<gene>
    <name evidence="3" type="ORF">LDX50_30410</name>
</gene>
<sequence length="478" mass="53384">MKNRLIVRWTMIIVILTTAVSACKDDDNPSPIDPNNPYGAINAWIYDTMDEVYYWTDQLPAESATNDKLDPSDYFYDELVVSADRFSRIYPDFQDLLNGLEGINIEAGYDYQPVQSGPTEVVALIKYVKRGSPADDAGLQRSDIITAVNGQVITTSNYQQVLSQVKENHTITYERFNEVSGQYEPAGDISLNVEVVPENPNLLDTVYTMGDKKIAYFFYTFFSPGPEDTDLYDQEMDAIFGSFKDQGVTDIVVDLRYNLGGAISSATNLASLIAPNVTSSSVFYENVWNDLYQNYIEGLPNGDDILRGKFIEKAGNIGSQLNGPKVYFLVGRETASASELVINGLDPYIDIELIGFQTIGKNVGSIPIEDEDNPDNDYGMLPIVLKTFNSQGLSDYDQGFVPVGENFIDEFDYRWYPVGDIRDPLLKKAIENITGEVLPSSIAGRVQAWEAMTPLQFDGPRTERANLPIIFDNVKIDR</sequence>
<reference evidence="3" key="1">
    <citation type="submission" date="2021-09" db="EMBL/GenBank/DDBJ databases">
        <title>Fulvivirga sp. isolated from coastal sediment.</title>
        <authorList>
            <person name="Yu H."/>
        </authorList>
    </citation>
    <scope>NUCLEOTIDE SEQUENCE</scope>
    <source>
        <strain evidence="3">1062</strain>
    </source>
</reference>
<dbReference type="InterPro" id="IPR001478">
    <property type="entry name" value="PDZ"/>
</dbReference>
<dbReference type="GO" id="GO:0008236">
    <property type="term" value="F:serine-type peptidase activity"/>
    <property type="evidence" value="ECO:0007669"/>
    <property type="project" value="InterPro"/>
</dbReference>
<dbReference type="InterPro" id="IPR041613">
    <property type="entry name" value="Pept_S41_N"/>
</dbReference>
<dbReference type="GO" id="GO:0006508">
    <property type="term" value="P:proteolysis"/>
    <property type="evidence" value="ECO:0007669"/>
    <property type="project" value="InterPro"/>
</dbReference>
<feature type="domain" description="PDZ" evidence="2">
    <location>
        <begin position="102"/>
        <end position="167"/>
    </location>
</feature>
<dbReference type="Gene3D" id="3.90.226.10">
    <property type="entry name" value="2-enoyl-CoA Hydratase, Chain A, domain 1"/>
    <property type="match status" value="1"/>
</dbReference>
<dbReference type="PANTHER" id="PTHR32060:SF30">
    <property type="entry name" value="CARBOXY-TERMINAL PROCESSING PROTEASE CTPA"/>
    <property type="match status" value="1"/>
</dbReference>
<protein>
    <submittedName>
        <fullName evidence="3">PDZ domain-containing protein</fullName>
    </submittedName>
</protein>
<dbReference type="Pfam" id="PF17820">
    <property type="entry name" value="PDZ_6"/>
    <property type="match status" value="1"/>
</dbReference>
<dbReference type="InterPro" id="IPR029045">
    <property type="entry name" value="ClpP/crotonase-like_dom_sf"/>
</dbReference>
<dbReference type="InterPro" id="IPR036034">
    <property type="entry name" value="PDZ_sf"/>
</dbReference>
<dbReference type="EMBL" id="JAIXNE010000011">
    <property type="protein sequence ID" value="MCA6079225.1"/>
    <property type="molecule type" value="Genomic_DNA"/>
</dbReference>
<dbReference type="GO" id="GO:0004175">
    <property type="term" value="F:endopeptidase activity"/>
    <property type="evidence" value="ECO:0007669"/>
    <property type="project" value="TreeGrafter"/>
</dbReference>
<dbReference type="AlphaFoldDB" id="A0A9X1HXP2"/>
<comment type="caution">
    <text evidence="3">The sequence shown here is derived from an EMBL/GenBank/DDBJ whole genome shotgun (WGS) entry which is preliminary data.</text>
</comment>
<dbReference type="GO" id="GO:0007165">
    <property type="term" value="P:signal transduction"/>
    <property type="evidence" value="ECO:0007669"/>
    <property type="project" value="TreeGrafter"/>
</dbReference>
<dbReference type="Pfam" id="PF18294">
    <property type="entry name" value="Pept_S41_N"/>
    <property type="match status" value="1"/>
</dbReference>
<evidence type="ECO:0000256" key="1">
    <source>
        <dbReference type="SAM" id="SignalP"/>
    </source>
</evidence>
<dbReference type="RefSeq" id="WP_225700084.1">
    <property type="nucleotide sequence ID" value="NZ_JAIXNE010000011.1"/>
</dbReference>